<name>A0A3N7HW79_9BURK</name>
<feature type="signal peptide" evidence="4">
    <location>
        <begin position="1"/>
        <end position="22"/>
    </location>
</feature>
<comment type="caution">
    <text evidence="6">The sequence shown here is derived from an EMBL/GenBank/DDBJ whole genome shotgun (WGS) entry which is preliminary data.</text>
</comment>
<evidence type="ECO:0000256" key="1">
    <source>
        <dbReference type="ARBA" id="ARBA00004418"/>
    </source>
</evidence>
<dbReference type="Proteomes" id="UP000267464">
    <property type="component" value="Unassembled WGS sequence"/>
</dbReference>
<dbReference type="OrthoDB" id="286202at2"/>
<evidence type="ECO:0000256" key="2">
    <source>
        <dbReference type="ARBA" id="ARBA00010742"/>
    </source>
</evidence>
<evidence type="ECO:0000313" key="7">
    <source>
        <dbReference type="Proteomes" id="UP000267464"/>
    </source>
</evidence>
<feature type="domain" description="Solute-binding protein family 3/N-terminal" evidence="5">
    <location>
        <begin position="26"/>
        <end position="240"/>
    </location>
</feature>
<keyword evidence="7" id="KW-1185">Reference proteome</keyword>
<evidence type="ECO:0000259" key="5">
    <source>
        <dbReference type="SMART" id="SM00062"/>
    </source>
</evidence>
<comment type="similarity">
    <text evidence="2">Belongs to the bacterial solute-binding protein SsuA/TauA family.</text>
</comment>
<dbReference type="SMART" id="SM00062">
    <property type="entry name" value="PBPb"/>
    <property type="match status" value="1"/>
</dbReference>
<proteinExistence type="inferred from homology"/>
<dbReference type="InterPro" id="IPR001638">
    <property type="entry name" value="Solute-binding_3/MltF_N"/>
</dbReference>
<dbReference type="SUPFAM" id="SSF53850">
    <property type="entry name" value="Periplasmic binding protein-like II"/>
    <property type="match status" value="1"/>
</dbReference>
<dbReference type="GO" id="GO:0042597">
    <property type="term" value="C:periplasmic space"/>
    <property type="evidence" value="ECO:0007669"/>
    <property type="project" value="UniProtKB-SubCell"/>
</dbReference>
<organism evidence="6 7">
    <name type="scientific">Piscinibacter terrae</name>
    <dbReference type="NCBI Taxonomy" id="2496871"/>
    <lineage>
        <taxon>Bacteria</taxon>
        <taxon>Pseudomonadati</taxon>
        <taxon>Pseudomonadota</taxon>
        <taxon>Betaproteobacteria</taxon>
        <taxon>Burkholderiales</taxon>
        <taxon>Sphaerotilaceae</taxon>
        <taxon>Piscinibacter</taxon>
    </lineage>
</organism>
<evidence type="ECO:0000256" key="4">
    <source>
        <dbReference type="SAM" id="SignalP"/>
    </source>
</evidence>
<dbReference type="PANTHER" id="PTHR30024:SF47">
    <property type="entry name" value="TAURINE-BINDING PERIPLASMIC PROTEIN"/>
    <property type="match status" value="1"/>
</dbReference>
<keyword evidence="3 4" id="KW-0732">Signal</keyword>
<reference evidence="6 7" key="2">
    <citation type="submission" date="2018-12" db="EMBL/GenBank/DDBJ databases">
        <title>Rhizobacter gummiphilus sp. nov., a rubber-degrading bacterium isolated from the soil of a botanical garden in Japan.</title>
        <authorList>
            <person name="Shunsuke S.S."/>
        </authorList>
    </citation>
    <scope>NUCLEOTIDE SEQUENCE [LARGE SCALE GENOMIC DNA]</scope>
    <source>
        <strain evidence="6 7">S-16</strain>
    </source>
</reference>
<feature type="chain" id="PRO_5017948067" evidence="4">
    <location>
        <begin position="23"/>
        <end position="322"/>
    </location>
</feature>
<dbReference type="EMBL" id="QUSW01000001">
    <property type="protein sequence ID" value="RQP26594.1"/>
    <property type="molecule type" value="Genomic_DNA"/>
</dbReference>
<dbReference type="RefSeq" id="WP_124539284.1">
    <property type="nucleotide sequence ID" value="NZ_QUSW01000001.1"/>
</dbReference>
<dbReference type="AlphaFoldDB" id="A0A3N7HW79"/>
<evidence type="ECO:0000256" key="3">
    <source>
        <dbReference type="ARBA" id="ARBA00022729"/>
    </source>
</evidence>
<dbReference type="PANTHER" id="PTHR30024">
    <property type="entry name" value="ALIPHATIC SULFONATES-BINDING PROTEIN-RELATED"/>
    <property type="match status" value="1"/>
</dbReference>
<comment type="subcellular location">
    <subcellularLocation>
        <location evidence="1">Periplasm</location>
    </subcellularLocation>
</comment>
<dbReference type="GO" id="GO:0042918">
    <property type="term" value="P:alkanesulfonate transmembrane transport"/>
    <property type="evidence" value="ECO:0007669"/>
    <property type="project" value="TreeGrafter"/>
</dbReference>
<accession>A0A3N7HW79</accession>
<dbReference type="InterPro" id="IPR015168">
    <property type="entry name" value="SsuA/THI5"/>
</dbReference>
<reference evidence="6 7" key="1">
    <citation type="submission" date="2018-08" db="EMBL/GenBank/DDBJ databases">
        <authorList>
            <person name="Khan S.A."/>
            <person name="Jeon C.O."/>
            <person name="Chun B.H."/>
            <person name="Jeong S.E."/>
        </authorList>
    </citation>
    <scope>NUCLEOTIDE SEQUENCE [LARGE SCALE GENOMIC DNA]</scope>
    <source>
        <strain evidence="6 7">S-16</strain>
    </source>
</reference>
<sequence length="322" mass="35083">MRLRVLSAVAAGFVLAPVLALAAPLTVAVALNPMALPLLVAQHEGLFAAEGLDVKVIECVSGARCMKTMLDGDADVATVADTPIVFRSFERNDFCVIGTFASTTNDSKLVVRKDSGIDRPSQLAGRRIGVAAGTSGQFFLDSMLMMHGVEPRQLQMVNVQPEDMPQALASGRVEALSVWEPYAWRTVKAMKGGVQVLNATGIYTVTFNLVTSRKLAGPRDADLAALLRAVERAERFIQQQPQRAQRIMMDRLSGDQAFIDWVWPGLQFRLALDQSLIKTLESEARWAMREGHVSGKQIPNYLGFVHAVPLKSVLPDASNIAR</sequence>
<protein>
    <submittedName>
        <fullName evidence="6">ABC transporter substrate-binding protein</fullName>
    </submittedName>
</protein>
<gene>
    <name evidence="6" type="ORF">DZC73_06230</name>
</gene>
<dbReference type="CDD" id="cd01008">
    <property type="entry name" value="PBP2_NrtA_SsuA_CpmA_like"/>
    <property type="match status" value="1"/>
</dbReference>
<evidence type="ECO:0000313" key="6">
    <source>
        <dbReference type="EMBL" id="RQP26594.1"/>
    </source>
</evidence>
<dbReference type="Gene3D" id="3.40.190.10">
    <property type="entry name" value="Periplasmic binding protein-like II"/>
    <property type="match status" value="2"/>
</dbReference>
<dbReference type="Pfam" id="PF09084">
    <property type="entry name" value="NMT1"/>
    <property type="match status" value="1"/>
</dbReference>